<evidence type="ECO:0000313" key="4">
    <source>
        <dbReference type="Proteomes" id="UP000322873"/>
    </source>
</evidence>
<dbReference type="PANTHER" id="PTHR45727:SF2">
    <property type="entry name" value="NPC INTRACELLULAR CHOLESTEROL TRANSPORTER 1"/>
    <property type="match status" value="1"/>
</dbReference>
<dbReference type="GO" id="GO:0016020">
    <property type="term" value="C:membrane"/>
    <property type="evidence" value="ECO:0007669"/>
    <property type="project" value="TreeGrafter"/>
</dbReference>
<proteinExistence type="predicted"/>
<keyword evidence="4" id="KW-1185">Reference proteome</keyword>
<evidence type="ECO:0000256" key="1">
    <source>
        <dbReference type="SAM" id="SignalP"/>
    </source>
</evidence>
<protein>
    <recommendedName>
        <fullName evidence="2">Niemann-Pick C1 N-terminal domain-containing protein</fullName>
    </recommendedName>
</protein>
<feature type="chain" id="PRO_5024438431" description="Niemann-Pick C1 N-terminal domain-containing protein" evidence="1">
    <location>
        <begin position="21"/>
        <end position="213"/>
    </location>
</feature>
<dbReference type="EMBL" id="VICG01000013">
    <property type="protein sequence ID" value="KAA8565531.1"/>
    <property type="molecule type" value="Genomic_DNA"/>
</dbReference>
<dbReference type="VEuPathDB" id="FungiDB:MFRU_006g01140"/>
<keyword evidence="1" id="KW-0732">Signal</keyword>
<sequence length="213" mass="23402">MRHSFTLVGLLTAAFAAGEAYTPKHEAGRCSIRGSCGRDSFFGPELPCPDNGLAKEPDHEVRKQLVELCGPKWSTGPVCCEANQIDALADQIKKANPIISSCPACKENFYNTFCTFTCSPDQSLFLNVTEIKQKGDKYIVTELDQLISDEYGSGFFDSCKNVKFGPTNSDAMGFIGGGAKNYSSFLLSSGTNLYWAHHSRSTSRNLMNIRKRE</sequence>
<organism evidence="3 4">
    <name type="scientific">Monilinia fructicola</name>
    <name type="common">Brown rot fungus</name>
    <name type="synonym">Ciboria fructicola</name>
    <dbReference type="NCBI Taxonomy" id="38448"/>
    <lineage>
        <taxon>Eukaryota</taxon>
        <taxon>Fungi</taxon>
        <taxon>Dikarya</taxon>
        <taxon>Ascomycota</taxon>
        <taxon>Pezizomycotina</taxon>
        <taxon>Leotiomycetes</taxon>
        <taxon>Helotiales</taxon>
        <taxon>Sclerotiniaceae</taxon>
        <taxon>Monilinia</taxon>
    </lineage>
</organism>
<reference evidence="3 4" key="1">
    <citation type="submission" date="2019-06" db="EMBL/GenBank/DDBJ databases">
        <title>Genome Sequence of the Brown Rot Fungal Pathogen Monilinia fructicola.</title>
        <authorList>
            <person name="De Miccolis Angelini R.M."/>
            <person name="Landi L."/>
            <person name="Abate D."/>
            <person name="Pollastro S."/>
            <person name="Romanazzi G."/>
            <person name="Faretra F."/>
        </authorList>
    </citation>
    <scope>NUCLEOTIDE SEQUENCE [LARGE SCALE GENOMIC DNA]</scope>
    <source>
        <strain evidence="3 4">Mfrc123</strain>
    </source>
</reference>
<dbReference type="Pfam" id="PF16414">
    <property type="entry name" value="NPC1_N"/>
    <property type="match status" value="1"/>
</dbReference>
<comment type="caution">
    <text evidence="3">The sequence shown here is derived from an EMBL/GenBank/DDBJ whole genome shotgun (WGS) entry which is preliminary data.</text>
</comment>
<feature type="domain" description="Niemann-Pick C1 N-terminal" evidence="2">
    <location>
        <begin position="28"/>
        <end position="186"/>
    </location>
</feature>
<evidence type="ECO:0000259" key="2">
    <source>
        <dbReference type="Pfam" id="PF16414"/>
    </source>
</evidence>
<evidence type="ECO:0000313" key="3">
    <source>
        <dbReference type="EMBL" id="KAA8565531.1"/>
    </source>
</evidence>
<dbReference type="AlphaFoldDB" id="A0A5M9J8L0"/>
<accession>A0A5M9J8L0</accession>
<dbReference type="Proteomes" id="UP000322873">
    <property type="component" value="Unassembled WGS sequence"/>
</dbReference>
<name>A0A5M9J8L0_MONFR</name>
<dbReference type="GO" id="GO:0032934">
    <property type="term" value="F:sterol binding"/>
    <property type="evidence" value="ECO:0007669"/>
    <property type="project" value="TreeGrafter"/>
</dbReference>
<dbReference type="GO" id="GO:0015918">
    <property type="term" value="P:sterol transport"/>
    <property type="evidence" value="ECO:0007669"/>
    <property type="project" value="TreeGrafter"/>
</dbReference>
<dbReference type="InterPro" id="IPR032190">
    <property type="entry name" value="NPC1_N"/>
</dbReference>
<dbReference type="PANTHER" id="PTHR45727">
    <property type="entry name" value="NPC INTRACELLULAR CHOLESTEROL TRANSPORTER 1"/>
    <property type="match status" value="1"/>
</dbReference>
<feature type="signal peptide" evidence="1">
    <location>
        <begin position="1"/>
        <end position="20"/>
    </location>
</feature>
<gene>
    <name evidence="3" type="ORF">EYC84_009388</name>
</gene>